<evidence type="ECO:0000313" key="2">
    <source>
        <dbReference type="Proteomes" id="UP001164250"/>
    </source>
</evidence>
<keyword evidence="2" id="KW-1185">Reference proteome</keyword>
<organism evidence="1 2">
    <name type="scientific">Pistacia atlantica</name>
    <dbReference type="NCBI Taxonomy" id="434234"/>
    <lineage>
        <taxon>Eukaryota</taxon>
        <taxon>Viridiplantae</taxon>
        <taxon>Streptophyta</taxon>
        <taxon>Embryophyta</taxon>
        <taxon>Tracheophyta</taxon>
        <taxon>Spermatophyta</taxon>
        <taxon>Magnoliopsida</taxon>
        <taxon>eudicotyledons</taxon>
        <taxon>Gunneridae</taxon>
        <taxon>Pentapetalae</taxon>
        <taxon>rosids</taxon>
        <taxon>malvids</taxon>
        <taxon>Sapindales</taxon>
        <taxon>Anacardiaceae</taxon>
        <taxon>Pistacia</taxon>
    </lineage>
</organism>
<protein>
    <submittedName>
        <fullName evidence="1">Uncharacterized protein</fullName>
    </submittedName>
</protein>
<gene>
    <name evidence="1" type="ORF">Patl1_21054</name>
</gene>
<evidence type="ECO:0000313" key="1">
    <source>
        <dbReference type="EMBL" id="KAJ0099279.1"/>
    </source>
</evidence>
<proteinExistence type="predicted"/>
<accession>A0ACC1BK22</accession>
<reference evidence="2" key="1">
    <citation type="journal article" date="2023" name="G3 (Bethesda)">
        <title>Genome assembly and association tests identify interacting loci associated with vigor, precocity, and sex in interspecific pistachio rootstocks.</title>
        <authorList>
            <person name="Palmer W."/>
            <person name="Jacygrad E."/>
            <person name="Sagayaradj S."/>
            <person name="Cavanaugh K."/>
            <person name="Han R."/>
            <person name="Bertier L."/>
            <person name="Beede B."/>
            <person name="Kafkas S."/>
            <person name="Golino D."/>
            <person name="Preece J."/>
            <person name="Michelmore R."/>
        </authorList>
    </citation>
    <scope>NUCLEOTIDE SEQUENCE [LARGE SCALE GENOMIC DNA]</scope>
</reference>
<dbReference type="EMBL" id="CM047900">
    <property type="protein sequence ID" value="KAJ0099279.1"/>
    <property type="molecule type" value="Genomic_DNA"/>
</dbReference>
<sequence length="421" mass="45990">MSSSNLFIFITLSTFLFIHEAVSTDYGLALSKSLLFYEAQRSGKLPPDQRVTWRADSALKDGSDVGVDLVGGYYDAGDNVKFGFPMAFTVTMLSWSTIEFKAKLAENKEFRNALSAIKWGTDYFLKAHPKPDIDAQHPGADLAAETAAALAAASIAFKNFDRKYSETLVTHAKQLFEFARNNPGLYQNSIPGAGNFYSSSGCEDELLWAGYMASTGYKGKNLPGLFSWAKLPTQGKWAEYKSQAEQFICSCVQNGDVKKTSGGLLWFMPWNNLQYTATATFITTVYSKYLKAANSTLKCPSGNVQPTDLMALTRVQADYILGKNPMGMSYMVGFGSKYPTQPHHRGASIVSIKKDHTPVSCKGGFDSWFNKNGPNPNVLEGAIVGGPDEDDKFSDSRSNYQLSETTTVTPAPLVGVFASLA</sequence>
<comment type="caution">
    <text evidence="1">The sequence shown here is derived from an EMBL/GenBank/DDBJ whole genome shotgun (WGS) entry which is preliminary data.</text>
</comment>
<dbReference type="Proteomes" id="UP001164250">
    <property type="component" value="Chromosome 4"/>
</dbReference>
<name>A0ACC1BK22_9ROSI</name>